<protein>
    <submittedName>
        <fullName evidence="1">Uncharacterized protein</fullName>
    </submittedName>
</protein>
<comment type="caution">
    <text evidence="1">The sequence shown here is derived from an EMBL/GenBank/DDBJ whole genome shotgun (WGS) entry which is preliminary data.</text>
</comment>
<gene>
    <name evidence="1" type="ORF">LPJ66_000956</name>
</gene>
<accession>A0ACC1IUM3</accession>
<organism evidence="1 2">
    <name type="scientific">Kickxella alabastrina</name>
    <dbReference type="NCBI Taxonomy" id="61397"/>
    <lineage>
        <taxon>Eukaryota</taxon>
        <taxon>Fungi</taxon>
        <taxon>Fungi incertae sedis</taxon>
        <taxon>Zoopagomycota</taxon>
        <taxon>Kickxellomycotina</taxon>
        <taxon>Kickxellomycetes</taxon>
        <taxon>Kickxellales</taxon>
        <taxon>Kickxellaceae</taxon>
        <taxon>Kickxella</taxon>
    </lineage>
</organism>
<name>A0ACC1IUM3_9FUNG</name>
<dbReference type="Proteomes" id="UP001150581">
    <property type="component" value="Unassembled WGS sequence"/>
</dbReference>
<proteinExistence type="predicted"/>
<dbReference type="EMBL" id="JANBPG010000040">
    <property type="protein sequence ID" value="KAJ1901174.1"/>
    <property type="molecule type" value="Genomic_DNA"/>
</dbReference>
<reference evidence="1" key="1">
    <citation type="submission" date="2022-07" db="EMBL/GenBank/DDBJ databases">
        <title>Phylogenomic reconstructions and comparative analyses of Kickxellomycotina fungi.</title>
        <authorList>
            <person name="Reynolds N.K."/>
            <person name="Stajich J.E."/>
            <person name="Barry K."/>
            <person name="Grigoriev I.V."/>
            <person name="Crous P."/>
            <person name="Smith M.E."/>
        </authorList>
    </citation>
    <scope>NUCLEOTIDE SEQUENCE</scope>
    <source>
        <strain evidence="1">Benny 63K</strain>
    </source>
</reference>
<sequence length="377" mass="43081">MQYYLQPTKDSNIILKRKHSNENAENYSPGKRAKAHTELTVDIIPPSLPATIVLNRKLLKTFRTRIPKPYSSLYRMTYPNTTSLAESEVKSYQKRAITVTRAVCKAMQHFISNHRPTDSKRVLAKLIDDDSTQAAQMFRMEDAAISESAEHIGEEHFIFSKWATTGTSVDQAHHMYPESSVLNADAFVLFIAHLVDEHHRYAEGEQGRPEPRRVLLLSVALVTEMTNGQGNDLSSLGIVAMSVDNVLASRIESTITSKSKIAEISNEWHANLFAPIKVRQGSLYNDKYEAEVKLIKRCRKIQCMQPNRGFQWGLTICDSLVQVYLFGSNFFIASENMDIRTEEGRNKVIRLFDNWSYTEDYRLGYDSTIKHLHDLRC</sequence>
<evidence type="ECO:0000313" key="1">
    <source>
        <dbReference type="EMBL" id="KAJ1901174.1"/>
    </source>
</evidence>
<keyword evidence="2" id="KW-1185">Reference proteome</keyword>
<evidence type="ECO:0000313" key="2">
    <source>
        <dbReference type="Proteomes" id="UP001150581"/>
    </source>
</evidence>